<organism evidence="8 9">
    <name type="scientific">Flavihumibacter petaseus NBRC 106054</name>
    <dbReference type="NCBI Taxonomy" id="1220578"/>
    <lineage>
        <taxon>Bacteria</taxon>
        <taxon>Pseudomonadati</taxon>
        <taxon>Bacteroidota</taxon>
        <taxon>Chitinophagia</taxon>
        <taxon>Chitinophagales</taxon>
        <taxon>Chitinophagaceae</taxon>
        <taxon>Flavihumibacter</taxon>
    </lineage>
</organism>
<evidence type="ECO:0000259" key="6">
    <source>
        <dbReference type="Pfam" id="PF07980"/>
    </source>
</evidence>
<evidence type="ECO:0000256" key="1">
    <source>
        <dbReference type="ARBA" id="ARBA00004442"/>
    </source>
</evidence>
<evidence type="ECO:0000313" key="8">
    <source>
        <dbReference type="EMBL" id="GAO45250.1"/>
    </source>
</evidence>
<evidence type="ECO:0000259" key="7">
    <source>
        <dbReference type="Pfam" id="PF14322"/>
    </source>
</evidence>
<comment type="similarity">
    <text evidence="2">Belongs to the SusD family.</text>
</comment>
<evidence type="ECO:0000256" key="3">
    <source>
        <dbReference type="ARBA" id="ARBA00022729"/>
    </source>
</evidence>
<dbReference type="EMBL" id="BBWV01000004">
    <property type="protein sequence ID" value="GAO45250.1"/>
    <property type="molecule type" value="Genomic_DNA"/>
</dbReference>
<comment type="subcellular location">
    <subcellularLocation>
        <location evidence="1">Cell outer membrane</location>
    </subcellularLocation>
</comment>
<feature type="domain" description="RagB/SusD" evidence="6">
    <location>
        <begin position="332"/>
        <end position="448"/>
    </location>
</feature>
<feature type="domain" description="SusD-like N-terminal" evidence="7">
    <location>
        <begin position="24"/>
        <end position="231"/>
    </location>
</feature>
<dbReference type="InterPro" id="IPR012944">
    <property type="entry name" value="SusD_RagB_dom"/>
</dbReference>
<dbReference type="Proteomes" id="UP000033121">
    <property type="component" value="Unassembled WGS sequence"/>
</dbReference>
<accession>A0A0E9N7C4</accession>
<protein>
    <submittedName>
        <fullName evidence="8">Uncharacterized protein</fullName>
    </submittedName>
</protein>
<dbReference type="GO" id="GO:0009279">
    <property type="term" value="C:cell outer membrane"/>
    <property type="evidence" value="ECO:0007669"/>
    <property type="project" value="UniProtKB-SubCell"/>
</dbReference>
<sequence>MEKHPVIITIVSCMMFFSCNKDKFLSAKPDSFLVVPSTLEDCERILDDDRTMNGENGKGLYPSVHWIQSDEVVLDDVLMPYLTVDDLAQYSFEKDPFVTGTCKDWDTPYRIVFYSNMVLDLLKKITPAPMDQEKYDAIKGNALFHRAFMYYALLQVFAKPFEQSSATDDPGIVLRVSSDINEKIGRVTVNECYQLIASDLGLALKLLPVVPEFKTRGSKTAVYALLARMNLSMRNYQMAGKYADSSLLLNGDLIDFNSVTGMTRFNDEVVFHSILSWSIFRSAGINPELKDLYLDGDLRIGSLWFDESERGTLFKGGYSGSASSFAGLANDEVYLIRAECRVRSGNIEGALEDLNTLLFKRYQVGKFSGISEADPVKLLDIILQERRKELVYRGTRSEDIRRLNLEGRGISVSHYVNGVSKVLPPNSLLSIYPIPQSVIGFHPDMIQNER</sequence>
<dbReference type="AlphaFoldDB" id="A0A0E9N7C4"/>
<name>A0A0E9N7C4_9BACT</name>
<reference evidence="8 9" key="1">
    <citation type="submission" date="2015-04" db="EMBL/GenBank/DDBJ databases">
        <title>Whole genome shotgun sequence of Flavihumibacter petaseus NBRC 106054.</title>
        <authorList>
            <person name="Miyazawa S."/>
            <person name="Hosoyama A."/>
            <person name="Hashimoto M."/>
            <person name="Noguchi M."/>
            <person name="Tsuchikane K."/>
            <person name="Ohji S."/>
            <person name="Yamazoe A."/>
            <person name="Ichikawa N."/>
            <person name="Kimura A."/>
            <person name="Fujita N."/>
        </authorList>
    </citation>
    <scope>NUCLEOTIDE SEQUENCE [LARGE SCALE GENOMIC DNA]</scope>
    <source>
        <strain evidence="8 9">NBRC 106054</strain>
    </source>
</reference>
<dbReference type="Pfam" id="PF07980">
    <property type="entry name" value="SusD_RagB"/>
    <property type="match status" value="1"/>
</dbReference>
<keyword evidence="5" id="KW-0998">Cell outer membrane</keyword>
<dbReference type="InterPro" id="IPR011990">
    <property type="entry name" value="TPR-like_helical_dom_sf"/>
</dbReference>
<evidence type="ECO:0000313" key="9">
    <source>
        <dbReference type="Proteomes" id="UP000033121"/>
    </source>
</evidence>
<dbReference type="OrthoDB" id="653598at2"/>
<keyword evidence="3" id="KW-0732">Signal</keyword>
<keyword evidence="4" id="KW-0472">Membrane</keyword>
<dbReference type="SUPFAM" id="SSF48452">
    <property type="entry name" value="TPR-like"/>
    <property type="match status" value="1"/>
</dbReference>
<keyword evidence="9" id="KW-1185">Reference proteome</keyword>
<evidence type="ECO:0000256" key="2">
    <source>
        <dbReference type="ARBA" id="ARBA00006275"/>
    </source>
</evidence>
<dbReference type="PROSITE" id="PS51257">
    <property type="entry name" value="PROKAR_LIPOPROTEIN"/>
    <property type="match status" value="1"/>
</dbReference>
<comment type="caution">
    <text evidence="8">The sequence shown here is derived from an EMBL/GenBank/DDBJ whole genome shotgun (WGS) entry which is preliminary data.</text>
</comment>
<dbReference type="Gene3D" id="1.25.40.390">
    <property type="match status" value="2"/>
</dbReference>
<evidence type="ECO:0000256" key="4">
    <source>
        <dbReference type="ARBA" id="ARBA00023136"/>
    </source>
</evidence>
<evidence type="ECO:0000256" key="5">
    <source>
        <dbReference type="ARBA" id="ARBA00023237"/>
    </source>
</evidence>
<dbReference type="InterPro" id="IPR033985">
    <property type="entry name" value="SusD-like_N"/>
</dbReference>
<dbReference type="Pfam" id="PF14322">
    <property type="entry name" value="SusD-like_3"/>
    <property type="match status" value="1"/>
</dbReference>
<dbReference type="STRING" id="1220578.FPE01S_04_04930"/>
<dbReference type="RefSeq" id="WP_046371196.1">
    <property type="nucleotide sequence ID" value="NZ_BBWV01000004.1"/>
</dbReference>
<proteinExistence type="inferred from homology"/>
<gene>
    <name evidence="8" type="ORF">FPE01S_04_04930</name>
</gene>